<evidence type="ECO:0000313" key="3">
    <source>
        <dbReference type="Proteomes" id="UP000050902"/>
    </source>
</evidence>
<proteinExistence type="predicted"/>
<gene>
    <name evidence="2" type="ORF">ABB22_14965</name>
</gene>
<keyword evidence="3" id="KW-1185">Reference proteome</keyword>
<accession>A0ABR5NGP0</accession>
<feature type="region of interest" description="Disordered" evidence="1">
    <location>
        <begin position="68"/>
        <end position="100"/>
    </location>
</feature>
<protein>
    <submittedName>
        <fullName evidence="2">Uncharacterized protein</fullName>
    </submittedName>
</protein>
<name>A0ABR5NGP0_9GAMM</name>
<organism evidence="2 3">
    <name type="scientific">Stenotrophomonas nitritireducens</name>
    <dbReference type="NCBI Taxonomy" id="83617"/>
    <lineage>
        <taxon>Bacteria</taxon>
        <taxon>Pseudomonadati</taxon>
        <taxon>Pseudomonadota</taxon>
        <taxon>Gammaproteobacteria</taxon>
        <taxon>Lysobacterales</taxon>
        <taxon>Lysobacteraceae</taxon>
        <taxon>Stenotrophomonas</taxon>
    </lineage>
</organism>
<evidence type="ECO:0000256" key="1">
    <source>
        <dbReference type="SAM" id="MobiDB-lite"/>
    </source>
</evidence>
<reference evidence="2 3" key="1">
    <citation type="submission" date="2015-05" db="EMBL/GenBank/DDBJ databases">
        <title>Genome sequencing and analysis of members of genus Stenotrophomonas.</title>
        <authorList>
            <person name="Patil P.P."/>
            <person name="Midha S."/>
            <person name="Patil P.B."/>
        </authorList>
    </citation>
    <scope>NUCLEOTIDE SEQUENCE [LARGE SCALE GENOMIC DNA]</scope>
    <source>
        <strain evidence="2 3">DSM 12575</strain>
    </source>
</reference>
<sequence length="100" mass="10355">MIASWRRATEVDATLQAVAALGTAAAQDGRARTLEAGPVAADALPGLPEGWQVELDAPLAVQANGACGDSRGRMRGPDSYEQPFTVSAPFCRTQRTGAGQ</sequence>
<evidence type="ECO:0000313" key="2">
    <source>
        <dbReference type="EMBL" id="KRG55008.1"/>
    </source>
</evidence>
<comment type="caution">
    <text evidence="2">The sequence shown here is derived from an EMBL/GenBank/DDBJ whole genome shotgun (WGS) entry which is preliminary data.</text>
</comment>
<dbReference type="EMBL" id="LDJG01000026">
    <property type="protein sequence ID" value="KRG55008.1"/>
    <property type="molecule type" value="Genomic_DNA"/>
</dbReference>
<dbReference type="Proteomes" id="UP000050902">
    <property type="component" value="Unassembled WGS sequence"/>
</dbReference>